<feature type="transmembrane region" description="Helical" evidence="1">
    <location>
        <begin position="6"/>
        <end position="26"/>
    </location>
</feature>
<dbReference type="EMBL" id="GBXM01033485">
    <property type="protein sequence ID" value="JAH75092.1"/>
    <property type="molecule type" value="Transcribed_RNA"/>
</dbReference>
<accession>A0A0E9VAL8</accession>
<name>A0A0E9VAL8_ANGAN</name>
<keyword evidence="1" id="KW-0472">Membrane</keyword>
<sequence>MLLMTAAHTVVVIYTLGFKQLFLLVLNSI</sequence>
<keyword evidence="1" id="KW-1133">Transmembrane helix</keyword>
<evidence type="ECO:0000313" key="2">
    <source>
        <dbReference type="EMBL" id="JAH75092.1"/>
    </source>
</evidence>
<proteinExistence type="predicted"/>
<keyword evidence="1" id="KW-0812">Transmembrane</keyword>
<organism evidence="2">
    <name type="scientific">Anguilla anguilla</name>
    <name type="common">European freshwater eel</name>
    <name type="synonym">Muraena anguilla</name>
    <dbReference type="NCBI Taxonomy" id="7936"/>
    <lineage>
        <taxon>Eukaryota</taxon>
        <taxon>Metazoa</taxon>
        <taxon>Chordata</taxon>
        <taxon>Craniata</taxon>
        <taxon>Vertebrata</taxon>
        <taxon>Euteleostomi</taxon>
        <taxon>Actinopterygii</taxon>
        <taxon>Neopterygii</taxon>
        <taxon>Teleostei</taxon>
        <taxon>Anguilliformes</taxon>
        <taxon>Anguillidae</taxon>
        <taxon>Anguilla</taxon>
    </lineage>
</organism>
<reference evidence="2" key="1">
    <citation type="submission" date="2014-11" db="EMBL/GenBank/DDBJ databases">
        <authorList>
            <person name="Amaro Gonzalez C."/>
        </authorList>
    </citation>
    <scope>NUCLEOTIDE SEQUENCE</scope>
</reference>
<evidence type="ECO:0000256" key="1">
    <source>
        <dbReference type="SAM" id="Phobius"/>
    </source>
</evidence>
<protein>
    <submittedName>
        <fullName evidence="2">Uncharacterized protein</fullName>
    </submittedName>
</protein>
<dbReference type="AlphaFoldDB" id="A0A0E9VAL8"/>
<reference evidence="2" key="2">
    <citation type="journal article" date="2015" name="Fish Shellfish Immunol.">
        <title>Early steps in the European eel (Anguilla anguilla)-Vibrio vulnificus interaction in the gills: Role of the RtxA13 toxin.</title>
        <authorList>
            <person name="Callol A."/>
            <person name="Pajuelo D."/>
            <person name="Ebbesson L."/>
            <person name="Teles M."/>
            <person name="MacKenzie S."/>
            <person name="Amaro C."/>
        </authorList>
    </citation>
    <scope>NUCLEOTIDE SEQUENCE</scope>
</reference>